<dbReference type="PANTHER" id="PTHR35807:SF1">
    <property type="entry name" value="TRANSCRIPTIONAL REGULATOR REDD"/>
    <property type="match status" value="1"/>
</dbReference>
<dbReference type="Gene3D" id="1.25.40.10">
    <property type="entry name" value="Tetratricopeptide repeat domain"/>
    <property type="match status" value="1"/>
</dbReference>
<dbReference type="InterPro" id="IPR005158">
    <property type="entry name" value="BTAD"/>
</dbReference>
<dbReference type="CDD" id="cd15831">
    <property type="entry name" value="BTAD"/>
    <property type="match status" value="1"/>
</dbReference>
<feature type="domain" description="OmpR/PhoB-type" evidence="8">
    <location>
        <begin position="1"/>
        <end position="100"/>
    </location>
</feature>
<keyword evidence="10" id="KW-1185">Reference proteome</keyword>
<feature type="region of interest" description="Disordered" evidence="7">
    <location>
        <begin position="1"/>
        <end position="25"/>
    </location>
</feature>
<evidence type="ECO:0000256" key="7">
    <source>
        <dbReference type="SAM" id="MobiDB-lite"/>
    </source>
</evidence>
<evidence type="ECO:0000259" key="8">
    <source>
        <dbReference type="PROSITE" id="PS51755"/>
    </source>
</evidence>
<feature type="DNA-binding region" description="OmpR/PhoB-type" evidence="6">
    <location>
        <begin position="1"/>
        <end position="100"/>
    </location>
</feature>
<reference evidence="9" key="1">
    <citation type="submission" date="2022-08" db="EMBL/GenBank/DDBJ databases">
        <authorList>
            <person name="Somphong A."/>
            <person name="Phongsopitanun W."/>
        </authorList>
    </citation>
    <scope>NUCLEOTIDE SEQUENCE</scope>
    <source>
        <strain evidence="9">LP05-1</strain>
    </source>
</reference>
<feature type="compositionally biased region" description="Low complexity" evidence="7">
    <location>
        <begin position="275"/>
        <end position="284"/>
    </location>
</feature>
<evidence type="ECO:0000256" key="3">
    <source>
        <dbReference type="ARBA" id="ARBA00023015"/>
    </source>
</evidence>
<gene>
    <name evidence="9" type="ORF">NX801_19555</name>
</gene>
<evidence type="ECO:0000313" key="9">
    <source>
        <dbReference type="EMBL" id="MCS0637821.1"/>
    </source>
</evidence>
<dbReference type="SUPFAM" id="SSF48452">
    <property type="entry name" value="TPR-like"/>
    <property type="match status" value="1"/>
</dbReference>
<dbReference type="PANTHER" id="PTHR35807">
    <property type="entry name" value="TRANSCRIPTIONAL REGULATOR REDD-RELATED"/>
    <property type="match status" value="1"/>
</dbReference>
<accession>A0ABT2CK79</accession>
<dbReference type="Pfam" id="PF03704">
    <property type="entry name" value="BTAD"/>
    <property type="match status" value="1"/>
</dbReference>
<dbReference type="RefSeq" id="WP_258789067.1">
    <property type="nucleotide sequence ID" value="NZ_JANUGQ010000016.1"/>
</dbReference>
<dbReference type="SMART" id="SM00862">
    <property type="entry name" value="Trans_reg_C"/>
    <property type="match status" value="1"/>
</dbReference>
<dbReference type="InterPro" id="IPR016032">
    <property type="entry name" value="Sig_transdc_resp-reg_C-effctor"/>
</dbReference>
<keyword evidence="5" id="KW-0804">Transcription</keyword>
<dbReference type="InterPro" id="IPR011990">
    <property type="entry name" value="TPR-like_helical_dom_sf"/>
</dbReference>
<keyword evidence="4 6" id="KW-0238">DNA-binding</keyword>
<organism evidence="9 10">
    <name type="scientific">Streptomyces pyxinae</name>
    <dbReference type="NCBI Taxonomy" id="2970734"/>
    <lineage>
        <taxon>Bacteria</taxon>
        <taxon>Bacillati</taxon>
        <taxon>Actinomycetota</taxon>
        <taxon>Actinomycetes</taxon>
        <taxon>Kitasatosporales</taxon>
        <taxon>Streptomycetaceae</taxon>
        <taxon>Streptomyces</taxon>
    </lineage>
</organism>
<evidence type="ECO:0000256" key="2">
    <source>
        <dbReference type="ARBA" id="ARBA00023012"/>
    </source>
</evidence>
<dbReference type="PROSITE" id="PS51755">
    <property type="entry name" value="OMPR_PHOB"/>
    <property type="match status" value="1"/>
</dbReference>
<dbReference type="InterPro" id="IPR036388">
    <property type="entry name" value="WH-like_DNA-bd_sf"/>
</dbReference>
<proteinExistence type="inferred from homology"/>
<evidence type="ECO:0000256" key="5">
    <source>
        <dbReference type="ARBA" id="ARBA00023163"/>
    </source>
</evidence>
<comment type="caution">
    <text evidence="9">The sequence shown here is derived from an EMBL/GenBank/DDBJ whole genome shotgun (WGS) entry which is preliminary data.</text>
</comment>
<evidence type="ECO:0000313" key="10">
    <source>
        <dbReference type="Proteomes" id="UP001431313"/>
    </source>
</evidence>
<keyword evidence="2" id="KW-0902">Two-component regulatory system</keyword>
<dbReference type="SUPFAM" id="SSF46894">
    <property type="entry name" value="C-terminal effector domain of the bipartite response regulators"/>
    <property type="match status" value="1"/>
</dbReference>
<feature type="region of interest" description="Disordered" evidence="7">
    <location>
        <begin position="275"/>
        <end position="300"/>
    </location>
</feature>
<dbReference type="SMART" id="SM01043">
    <property type="entry name" value="BTAD"/>
    <property type="match status" value="1"/>
</dbReference>
<dbReference type="Pfam" id="PF00486">
    <property type="entry name" value="Trans_reg_C"/>
    <property type="match status" value="1"/>
</dbReference>
<dbReference type="EMBL" id="JANUGQ010000016">
    <property type="protein sequence ID" value="MCS0637821.1"/>
    <property type="molecule type" value="Genomic_DNA"/>
</dbReference>
<sequence length="300" mass="32543">MRFSILGPMSVTENTEKGDDRTPSAPKHRQMLALLLLNANRVVSMAQFVEELWEYSPPPRAVAAVHTYVMQLRRILQDGGPAAGAPVRLLTRDQGYLLRVRDGELDLHTYEHLIRAGRAAIDEGSPASGARQLRAAHAMWSGSSGVDAPAGPLLSAAFAALERDRADSLVQRVGAELRLGRHHELLAELSALVHLDPTDERLTGQLMLALYRSGRQADALDVFHRLRRALREELGTSPHPEIHRLITDILAGRPHLEPPATGAYRLSLDAAGLPPARPAAAPARPGRPRHPAPGPVLLGA</sequence>
<dbReference type="Gene3D" id="1.10.10.10">
    <property type="entry name" value="Winged helix-like DNA-binding domain superfamily/Winged helix DNA-binding domain"/>
    <property type="match status" value="1"/>
</dbReference>
<dbReference type="InterPro" id="IPR001867">
    <property type="entry name" value="OmpR/PhoB-type_DNA-bd"/>
</dbReference>
<keyword evidence="3" id="KW-0805">Transcription regulation</keyword>
<comment type="similarity">
    <text evidence="1">Belongs to the AfsR/DnrI/RedD regulatory family.</text>
</comment>
<evidence type="ECO:0000256" key="6">
    <source>
        <dbReference type="PROSITE-ProRule" id="PRU01091"/>
    </source>
</evidence>
<protein>
    <submittedName>
        <fullName evidence="9">AfsR/SARP family transcriptional regulator</fullName>
    </submittedName>
</protein>
<name>A0ABT2CK79_9ACTN</name>
<evidence type="ECO:0000256" key="4">
    <source>
        <dbReference type="ARBA" id="ARBA00023125"/>
    </source>
</evidence>
<evidence type="ECO:0000256" key="1">
    <source>
        <dbReference type="ARBA" id="ARBA00005820"/>
    </source>
</evidence>
<dbReference type="Proteomes" id="UP001431313">
    <property type="component" value="Unassembled WGS sequence"/>
</dbReference>
<dbReference type="InterPro" id="IPR051677">
    <property type="entry name" value="AfsR-DnrI-RedD_regulator"/>
</dbReference>